<keyword evidence="2" id="KW-1185">Reference proteome</keyword>
<proteinExistence type="predicted"/>
<name>A0A0E0KGP0_ORYPU</name>
<dbReference type="HOGENOM" id="CLU_2227325_0_0_1"/>
<dbReference type="AlphaFoldDB" id="A0A0E0KGP0"/>
<evidence type="ECO:0000313" key="2">
    <source>
        <dbReference type="Proteomes" id="UP000026962"/>
    </source>
</evidence>
<sequence>MAQEGKLDLLLKTVEENKKRRVEAKERARVDFVGLKVVVEGRLPQVEKKVSDLGKVLGVLSTKVEQLESTVSRQARAELLPEDIREEHLDASPSLSTPLIRGSV</sequence>
<dbReference type="EnsemblPlants" id="OPUNC03G24790.1">
    <property type="protein sequence ID" value="OPUNC03G24790.1"/>
    <property type="gene ID" value="OPUNC03G24790"/>
</dbReference>
<dbReference type="Gramene" id="OPUNC03G24790.1">
    <property type="protein sequence ID" value="OPUNC03G24790.1"/>
    <property type="gene ID" value="OPUNC03G24790"/>
</dbReference>
<accession>A0A0E0KGP0</accession>
<protein>
    <submittedName>
        <fullName evidence="1">Uncharacterized protein</fullName>
    </submittedName>
</protein>
<evidence type="ECO:0000313" key="1">
    <source>
        <dbReference type="EnsemblPlants" id="OPUNC03G24790.1"/>
    </source>
</evidence>
<reference evidence="1" key="1">
    <citation type="submission" date="2015-04" db="UniProtKB">
        <authorList>
            <consortium name="EnsemblPlants"/>
        </authorList>
    </citation>
    <scope>IDENTIFICATION</scope>
</reference>
<dbReference type="Proteomes" id="UP000026962">
    <property type="component" value="Chromosome 3"/>
</dbReference>
<reference evidence="1" key="2">
    <citation type="submission" date="2018-05" db="EMBL/GenBank/DDBJ databases">
        <title>OpunRS2 (Oryza punctata Reference Sequence Version 2).</title>
        <authorList>
            <person name="Zhang J."/>
            <person name="Kudrna D."/>
            <person name="Lee S."/>
            <person name="Talag J."/>
            <person name="Welchert J."/>
            <person name="Wing R.A."/>
        </authorList>
    </citation>
    <scope>NUCLEOTIDE SEQUENCE [LARGE SCALE GENOMIC DNA]</scope>
</reference>
<organism evidence="1">
    <name type="scientific">Oryza punctata</name>
    <name type="common">Red rice</name>
    <dbReference type="NCBI Taxonomy" id="4537"/>
    <lineage>
        <taxon>Eukaryota</taxon>
        <taxon>Viridiplantae</taxon>
        <taxon>Streptophyta</taxon>
        <taxon>Embryophyta</taxon>
        <taxon>Tracheophyta</taxon>
        <taxon>Spermatophyta</taxon>
        <taxon>Magnoliopsida</taxon>
        <taxon>Liliopsida</taxon>
        <taxon>Poales</taxon>
        <taxon>Poaceae</taxon>
        <taxon>BOP clade</taxon>
        <taxon>Oryzoideae</taxon>
        <taxon>Oryzeae</taxon>
        <taxon>Oryzinae</taxon>
        <taxon>Oryza</taxon>
    </lineage>
</organism>